<keyword evidence="11" id="KW-0560">Oxidoreductase</keyword>
<organism evidence="11 12">
    <name type="scientific">Legionella brunensis</name>
    <dbReference type="NCBI Taxonomy" id="29422"/>
    <lineage>
        <taxon>Bacteria</taxon>
        <taxon>Pseudomonadati</taxon>
        <taxon>Pseudomonadota</taxon>
        <taxon>Gammaproteobacteria</taxon>
        <taxon>Legionellales</taxon>
        <taxon>Legionellaceae</taxon>
        <taxon>Legionella</taxon>
    </lineage>
</organism>
<evidence type="ECO:0000313" key="12">
    <source>
        <dbReference type="Proteomes" id="UP000054742"/>
    </source>
</evidence>
<keyword evidence="5 9" id="KW-1133">Transmembrane helix</keyword>
<protein>
    <submittedName>
        <fullName evidence="11">Ubiquinol-cytochrome c reductase cytochrome c1 subunit</fullName>
        <ecNumber evidence="11">1.10.2.2</ecNumber>
    </submittedName>
</protein>
<gene>
    <name evidence="11" type="primary">petC</name>
    <name evidence="11" type="ORF">Lbru_0946</name>
</gene>
<sequence length="249" mass="28512">MNKKRVFSYLLGLLAASLVHANTNIDMLPVKVDLQDPAKLQRGAKIFMNYCSGCHALRYMRYNRMAQDLGLTTFDGQIDKDLLFNNLVFTTAKIHDPIQISMSDTDARQWFGIVPPDLSLTARERGPQWIYTYLKSFYEDKKRPFGTNNLLIPDVAMPNVLEPLIGRVVAITEGNGPKPPISHLVLVGQGEMNEKEFDSTLEDLVTFLTYVAEPVKLVRYRIGVVVIIFLCIFWLIAYQLKRVYWKKVH</sequence>
<evidence type="ECO:0000313" key="11">
    <source>
        <dbReference type="EMBL" id="KTC85150.1"/>
    </source>
</evidence>
<dbReference type="PATRIC" id="fig|29422.6.peg.994"/>
<feature type="binding site" description="covalent" evidence="8">
    <location>
        <position position="51"/>
    </location>
    <ligand>
        <name>heme c</name>
        <dbReference type="ChEBI" id="CHEBI:61717"/>
    </ligand>
</feature>
<dbReference type="GO" id="GO:0016020">
    <property type="term" value="C:membrane"/>
    <property type="evidence" value="ECO:0007669"/>
    <property type="project" value="UniProtKB-SubCell"/>
</dbReference>
<dbReference type="GO" id="GO:0009055">
    <property type="term" value="F:electron transfer activity"/>
    <property type="evidence" value="ECO:0007669"/>
    <property type="project" value="InterPro"/>
</dbReference>
<keyword evidence="7 9" id="KW-0472">Membrane</keyword>
<dbReference type="AlphaFoldDB" id="A0A0W0SPC0"/>
<reference evidence="11 12" key="1">
    <citation type="submission" date="2015-11" db="EMBL/GenBank/DDBJ databases">
        <title>Genomic analysis of 38 Legionella species identifies large and diverse effector repertoires.</title>
        <authorList>
            <person name="Burstein D."/>
            <person name="Amaro F."/>
            <person name="Zusman T."/>
            <person name="Lifshitz Z."/>
            <person name="Cohen O."/>
            <person name="Gilbert J.A."/>
            <person name="Pupko T."/>
            <person name="Shuman H.A."/>
            <person name="Segal G."/>
        </authorList>
    </citation>
    <scope>NUCLEOTIDE SEQUENCE [LARGE SCALE GENOMIC DNA]</scope>
    <source>
        <strain evidence="11 12">ATCC 43878</strain>
    </source>
</reference>
<keyword evidence="2 8" id="KW-0349">Heme</keyword>
<comment type="caution">
    <text evidence="11">The sequence shown here is derived from an EMBL/GenBank/DDBJ whole genome shotgun (WGS) entry which is preliminary data.</text>
</comment>
<feature type="binding site" description="covalent" evidence="8">
    <location>
        <position position="55"/>
    </location>
    <ligand>
        <name>heme c</name>
        <dbReference type="ChEBI" id="CHEBI:61717"/>
    </ligand>
</feature>
<evidence type="ECO:0000256" key="5">
    <source>
        <dbReference type="ARBA" id="ARBA00022989"/>
    </source>
</evidence>
<keyword evidence="12" id="KW-1185">Reference proteome</keyword>
<evidence type="ECO:0000256" key="2">
    <source>
        <dbReference type="ARBA" id="ARBA00022617"/>
    </source>
</evidence>
<evidence type="ECO:0000256" key="10">
    <source>
        <dbReference type="SAM" id="SignalP"/>
    </source>
</evidence>
<keyword evidence="4 8" id="KW-0479">Metal-binding</keyword>
<dbReference type="Proteomes" id="UP000054742">
    <property type="component" value="Unassembled WGS sequence"/>
</dbReference>
<name>A0A0W0SPC0_9GAMM</name>
<comment type="subcellular location">
    <subcellularLocation>
        <location evidence="1">Membrane</location>
    </subcellularLocation>
</comment>
<evidence type="ECO:0000256" key="3">
    <source>
        <dbReference type="ARBA" id="ARBA00022692"/>
    </source>
</evidence>
<dbReference type="InterPro" id="IPR002326">
    <property type="entry name" value="Cyt_c1"/>
</dbReference>
<keyword evidence="6 8" id="KW-0408">Iron</keyword>
<dbReference type="EC" id="1.10.2.2" evidence="11"/>
<dbReference type="PANTHER" id="PTHR10266">
    <property type="entry name" value="CYTOCHROME C1"/>
    <property type="match status" value="1"/>
</dbReference>
<dbReference type="GO" id="GO:0046872">
    <property type="term" value="F:metal ion binding"/>
    <property type="evidence" value="ECO:0007669"/>
    <property type="project" value="UniProtKB-KW"/>
</dbReference>
<dbReference type="InterPro" id="IPR036909">
    <property type="entry name" value="Cyt_c-like_dom_sf"/>
</dbReference>
<evidence type="ECO:0000256" key="8">
    <source>
        <dbReference type="PIRSR" id="PIRSR602326-1"/>
    </source>
</evidence>
<comment type="cofactor">
    <cofactor evidence="8">
        <name>heme c</name>
        <dbReference type="ChEBI" id="CHEBI:61717"/>
    </cofactor>
    <text evidence="8">Binds 1 heme c group covalently per subunit.</text>
</comment>
<dbReference type="GO" id="GO:0020037">
    <property type="term" value="F:heme binding"/>
    <property type="evidence" value="ECO:0007669"/>
    <property type="project" value="InterPro"/>
</dbReference>
<evidence type="ECO:0000256" key="4">
    <source>
        <dbReference type="ARBA" id="ARBA00022723"/>
    </source>
</evidence>
<evidence type="ECO:0000256" key="1">
    <source>
        <dbReference type="ARBA" id="ARBA00004370"/>
    </source>
</evidence>
<evidence type="ECO:0000256" key="9">
    <source>
        <dbReference type="SAM" id="Phobius"/>
    </source>
</evidence>
<feature type="transmembrane region" description="Helical" evidence="9">
    <location>
        <begin position="220"/>
        <end position="240"/>
    </location>
</feature>
<dbReference type="OrthoDB" id="9798864at2"/>
<proteinExistence type="predicted"/>
<dbReference type="Pfam" id="PF02167">
    <property type="entry name" value="Cytochrom_C1"/>
    <property type="match status" value="1"/>
</dbReference>
<feature type="signal peptide" evidence="10">
    <location>
        <begin position="1"/>
        <end position="21"/>
    </location>
</feature>
<feature type="chain" id="PRO_5006912227" evidence="10">
    <location>
        <begin position="22"/>
        <end position="249"/>
    </location>
</feature>
<evidence type="ECO:0000256" key="7">
    <source>
        <dbReference type="ARBA" id="ARBA00023136"/>
    </source>
</evidence>
<accession>A0A0W0SPC0</accession>
<evidence type="ECO:0000256" key="6">
    <source>
        <dbReference type="ARBA" id="ARBA00023004"/>
    </source>
</evidence>
<dbReference type="Gene3D" id="1.10.760.10">
    <property type="entry name" value="Cytochrome c-like domain"/>
    <property type="match status" value="1"/>
</dbReference>
<dbReference type="STRING" id="29422.Lbru_0946"/>
<dbReference type="GO" id="GO:0016491">
    <property type="term" value="F:oxidoreductase activity"/>
    <property type="evidence" value="ECO:0007669"/>
    <property type="project" value="UniProtKB-KW"/>
</dbReference>
<dbReference type="PANTHER" id="PTHR10266:SF3">
    <property type="entry name" value="CYTOCHROME C1, HEME PROTEIN, MITOCHONDRIAL"/>
    <property type="match status" value="1"/>
</dbReference>
<dbReference type="EMBL" id="LNXV01000007">
    <property type="protein sequence ID" value="KTC85150.1"/>
    <property type="molecule type" value="Genomic_DNA"/>
</dbReference>
<feature type="binding site" description="covalent" evidence="8">
    <location>
        <position position="54"/>
    </location>
    <ligand>
        <name>heme c</name>
        <dbReference type="ChEBI" id="CHEBI:61717"/>
    </ligand>
</feature>
<dbReference type="SUPFAM" id="SSF46626">
    <property type="entry name" value="Cytochrome c"/>
    <property type="match status" value="1"/>
</dbReference>
<keyword evidence="3 9" id="KW-0812">Transmembrane</keyword>
<keyword evidence="10" id="KW-0732">Signal</keyword>